<reference evidence="2" key="1">
    <citation type="journal article" date="2022" name="Nat. Microbiol.">
        <title>Unique mobile elements and scalable gene flow at the prokaryote-eukaryote boundary revealed by circularized Asgard archaea genomes.</title>
        <authorList>
            <person name="Wu F."/>
            <person name="Speth D.R."/>
            <person name="Philosof A."/>
            <person name="Cremiere A."/>
            <person name="Narayanan A."/>
            <person name="Barco R.A."/>
            <person name="Connon S.A."/>
            <person name="Amend J.P."/>
            <person name="Antoshechkin I.A."/>
            <person name="Orphan V.J."/>
        </authorList>
    </citation>
    <scope>NUCLEOTIDE SEQUENCE</scope>
    <source>
        <strain evidence="2">PM71</strain>
    </source>
</reference>
<organism evidence="2">
    <name type="scientific">Candidatus Heimdallarchaeum aukensis</name>
    <dbReference type="NCBI Taxonomy" id="2876573"/>
    <lineage>
        <taxon>Archaea</taxon>
        <taxon>Promethearchaeati</taxon>
        <taxon>Candidatus Heimdallarchaeota</taxon>
        <taxon>Candidatus Heimdallarchaeia (ex Rinke et al. 2021) (nom. nud.)</taxon>
        <taxon>Candidatus Heimdallarchaeales</taxon>
        <taxon>Candidatus Heimdallarchaeaceae</taxon>
        <taxon>Candidatus Heimdallarchaeum</taxon>
    </lineage>
</organism>
<evidence type="ECO:0000256" key="1">
    <source>
        <dbReference type="SAM" id="Phobius"/>
    </source>
</evidence>
<dbReference type="EMBL" id="CP084166">
    <property type="protein sequence ID" value="UJG41528.1"/>
    <property type="molecule type" value="Genomic_DNA"/>
</dbReference>
<accession>A0A9Y1BM14</accession>
<sequence>MSTLTKESVEMKEVKQMKRIASLDFQRGLAIFMMVLLHEIQHMYDISWATNIDQLLQKSPLIIASVFLIAFLSGWAGYFLLISAIVNVLAMTKKAAKGYDPNKILAKQILTGVGLLIVGAITEGLLYYGYIGTSIRSKGTTPWAIHTVQDFWLRFGRAFFTMETLQAIGWCMIINGIIHYFLIKNKGYLKIKRNVLIYAGLAFAILALSYPLWRLIDPLYPKWPDEVTARSYHNFKTYIFVVLAGDLEPLFPFLSVSFIGSIIGILLAKPKPSKKLPQYLGIASFGFAILGGILLVIGEITKDPLVRFDFTWNRPNLSYFMFLLFAWIGVVALLLNYVEFKGNPEKFANRKFVRTMRLWGTVALTVFSLQIFSLLPRWLFSFLVDDDLVRDKLPYEKAGYALLVALFVTYCYHLLIVTWSKKNFKYSFEWFIIRLASLGTKEVSNRLDVDTIMNKTYWISFKEPIVIDEKEKIEVVPKINSEE</sequence>
<protein>
    <submittedName>
        <fullName evidence="2">DUF1624 domain-containing protein</fullName>
    </submittedName>
</protein>
<feature type="transmembrane region" description="Helical" evidence="1">
    <location>
        <begin position="164"/>
        <end position="183"/>
    </location>
</feature>
<keyword evidence="1" id="KW-0812">Transmembrane</keyword>
<keyword evidence="1" id="KW-0472">Membrane</keyword>
<dbReference type="Proteomes" id="UP001201020">
    <property type="component" value="Chromosome"/>
</dbReference>
<feature type="transmembrane region" description="Helical" evidence="1">
    <location>
        <begin position="358"/>
        <end position="380"/>
    </location>
</feature>
<feature type="transmembrane region" description="Helical" evidence="1">
    <location>
        <begin position="317"/>
        <end position="338"/>
    </location>
</feature>
<feature type="transmembrane region" description="Helical" evidence="1">
    <location>
        <begin position="250"/>
        <end position="267"/>
    </location>
</feature>
<dbReference type="AlphaFoldDB" id="A0A9Y1BM14"/>
<gene>
    <name evidence="2" type="ORF">K9W45_03455</name>
</gene>
<feature type="transmembrane region" description="Helical" evidence="1">
    <location>
        <begin position="195"/>
        <end position="213"/>
    </location>
</feature>
<feature type="transmembrane region" description="Helical" evidence="1">
    <location>
        <begin position="279"/>
        <end position="297"/>
    </location>
</feature>
<feature type="transmembrane region" description="Helical" evidence="1">
    <location>
        <begin position="400"/>
        <end position="419"/>
    </location>
</feature>
<feature type="transmembrane region" description="Helical" evidence="1">
    <location>
        <begin position="21"/>
        <end position="41"/>
    </location>
</feature>
<feature type="transmembrane region" description="Helical" evidence="1">
    <location>
        <begin position="61"/>
        <end position="89"/>
    </location>
</feature>
<name>A0A9Y1BM14_9ARCH</name>
<keyword evidence="1" id="KW-1133">Transmembrane helix</keyword>
<feature type="transmembrane region" description="Helical" evidence="1">
    <location>
        <begin position="109"/>
        <end position="130"/>
    </location>
</feature>
<proteinExistence type="predicted"/>
<evidence type="ECO:0000313" key="2">
    <source>
        <dbReference type="EMBL" id="UJG41528.1"/>
    </source>
</evidence>